<gene>
    <name evidence="4" type="ORF">EZL74_10415</name>
</gene>
<evidence type="ECO:0000256" key="1">
    <source>
        <dbReference type="ARBA" id="ARBA00022729"/>
    </source>
</evidence>
<dbReference type="EMBL" id="SJPE01000013">
    <property type="protein sequence ID" value="TBX66587.1"/>
    <property type="molecule type" value="Genomic_DNA"/>
</dbReference>
<dbReference type="Pfam" id="PF13505">
    <property type="entry name" value="OMP_b-brl"/>
    <property type="match status" value="1"/>
</dbReference>
<evidence type="ECO:0000259" key="3">
    <source>
        <dbReference type="Pfam" id="PF13505"/>
    </source>
</evidence>
<dbReference type="Proteomes" id="UP000293300">
    <property type="component" value="Unassembled WGS sequence"/>
</dbReference>
<evidence type="ECO:0000256" key="2">
    <source>
        <dbReference type="SAM" id="SignalP"/>
    </source>
</evidence>
<dbReference type="AlphaFoldDB" id="A0A4Q9YSU7"/>
<feature type="signal peptide" evidence="2">
    <location>
        <begin position="1"/>
        <end position="19"/>
    </location>
</feature>
<reference evidence="4 5" key="1">
    <citation type="submission" date="2019-02" db="EMBL/GenBank/DDBJ databases">
        <title>Flavobacterium sp. RD-2-33 isolated from forest soil.</title>
        <authorList>
            <person name="Chaudhary D.K."/>
        </authorList>
    </citation>
    <scope>NUCLEOTIDE SEQUENCE [LARGE SCALE GENOMIC DNA]</scope>
    <source>
        <strain evidence="4 5">RD-2-33</strain>
    </source>
</reference>
<keyword evidence="5" id="KW-1185">Reference proteome</keyword>
<proteinExistence type="predicted"/>
<keyword evidence="1 2" id="KW-0732">Signal</keyword>
<evidence type="ECO:0000313" key="4">
    <source>
        <dbReference type="EMBL" id="TBX66587.1"/>
    </source>
</evidence>
<accession>A0A4Q9YSU7</accession>
<dbReference type="SUPFAM" id="SSF56925">
    <property type="entry name" value="OMPA-like"/>
    <property type="match status" value="1"/>
</dbReference>
<dbReference type="InterPro" id="IPR027385">
    <property type="entry name" value="Beta-barrel_OMP"/>
</dbReference>
<sequence length="212" mass="22486">MKKLLVVAGIALLSITAQAQEKGQGLKGAWWATAQFGYQQTKQGDNKGTNTTILPLAGYFVTPSVTVGAGVGMINIKSENAAGTAANTNLLVVEPLVRKYWNIAGNFYFFGQLAAPIISGKEKEANTKVNQYGLAMSGGIDFFVTKNFSVEFSYDLANFTSTTIKPDGGDKTTVNNFSIAHVASADQAYIDALGGSAPNLTSPLSFGFKFVF</sequence>
<evidence type="ECO:0000313" key="5">
    <source>
        <dbReference type="Proteomes" id="UP000293300"/>
    </source>
</evidence>
<name>A0A4Q9YSU7_9FLAO</name>
<protein>
    <recommendedName>
        <fullName evidence="3">Outer membrane protein beta-barrel domain-containing protein</fullName>
    </recommendedName>
</protein>
<dbReference type="InterPro" id="IPR011250">
    <property type="entry name" value="OMP/PagP_B-barrel"/>
</dbReference>
<dbReference type="RefSeq" id="WP_131476552.1">
    <property type="nucleotide sequence ID" value="NZ_SJPE01000013.1"/>
</dbReference>
<feature type="domain" description="Outer membrane protein beta-barrel" evidence="3">
    <location>
        <begin position="8"/>
        <end position="179"/>
    </location>
</feature>
<dbReference type="OrthoDB" id="945117at2"/>
<comment type="caution">
    <text evidence="4">The sequence shown here is derived from an EMBL/GenBank/DDBJ whole genome shotgun (WGS) entry which is preliminary data.</text>
</comment>
<feature type="chain" id="PRO_5020344429" description="Outer membrane protein beta-barrel domain-containing protein" evidence="2">
    <location>
        <begin position="20"/>
        <end position="212"/>
    </location>
</feature>
<organism evidence="4 5">
    <name type="scientific">Flavobacterium silvisoli</name>
    <dbReference type="NCBI Taxonomy" id="2529433"/>
    <lineage>
        <taxon>Bacteria</taxon>
        <taxon>Pseudomonadati</taxon>
        <taxon>Bacteroidota</taxon>
        <taxon>Flavobacteriia</taxon>
        <taxon>Flavobacteriales</taxon>
        <taxon>Flavobacteriaceae</taxon>
        <taxon>Flavobacterium</taxon>
    </lineage>
</organism>